<evidence type="ECO:0000313" key="3">
    <source>
        <dbReference type="EMBL" id="GIZ00262.1"/>
    </source>
</evidence>
<dbReference type="GO" id="GO:0006355">
    <property type="term" value="P:regulation of DNA-templated transcription"/>
    <property type="evidence" value="ECO:0007669"/>
    <property type="project" value="InterPro"/>
</dbReference>
<protein>
    <submittedName>
        <fullName evidence="3">Paired domain-containing protein</fullName>
    </submittedName>
</protein>
<sequence length="226" mass="25183">MSRRLWNVGESHRQSIPCCVSLPVSMSVACNRYFVPVAYVVTLAVETLNYSCGLLRDPEAPKLKALNKTVDVKEGNSALLELSATGFPKPVITWNVIGIEKIMHFVLYSVLVHFNLVLDKKETGSIRPGVIGGNRPKGSTGEQEHKDECKKDSSNLFSWEMRERFNKETATYSRMLGQTKLNKDDLDGAQKGSGGHKHSIDGILSKKRACEYLTFEVFLTDESSIL</sequence>
<reference evidence="3 4" key="1">
    <citation type="submission" date="2021-06" db="EMBL/GenBank/DDBJ databases">
        <title>Caerostris extrusa draft genome.</title>
        <authorList>
            <person name="Kono N."/>
            <person name="Arakawa K."/>
        </authorList>
    </citation>
    <scope>NUCLEOTIDE SEQUENCE [LARGE SCALE GENOMIC DNA]</scope>
</reference>
<evidence type="ECO:0000256" key="1">
    <source>
        <dbReference type="SAM" id="MobiDB-lite"/>
    </source>
</evidence>
<dbReference type="Pfam" id="PF00292">
    <property type="entry name" value="PAX"/>
    <property type="match status" value="1"/>
</dbReference>
<dbReference type="Proteomes" id="UP001054945">
    <property type="component" value="Unassembled WGS sequence"/>
</dbReference>
<keyword evidence="4" id="KW-1185">Reference proteome</keyword>
<feature type="domain" description="Paired" evidence="2">
    <location>
        <begin position="120"/>
        <end position="170"/>
    </location>
</feature>
<dbReference type="InterPro" id="IPR001523">
    <property type="entry name" value="Paired_dom"/>
</dbReference>
<evidence type="ECO:0000259" key="2">
    <source>
        <dbReference type="Pfam" id="PF00292"/>
    </source>
</evidence>
<evidence type="ECO:0000313" key="4">
    <source>
        <dbReference type="Proteomes" id="UP001054945"/>
    </source>
</evidence>
<dbReference type="PROSITE" id="PS51257">
    <property type="entry name" value="PROKAR_LIPOPROTEIN"/>
    <property type="match status" value="1"/>
</dbReference>
<dbReference type="EMBL" id="BPLR01018526">
    <property type="protein sequence ID" value="GIZ00262.1"/>
    <property type="molecule type" value="Genomic_DNA"/>
</dbReference>
<dbReference type="GO" id="GO:0003677">
    <property type="term" value="F:DNA binding"/>
    <property type="evidence" value="ECO:0007669"/>
    <property type="project" value="InterPro"/>
</dbReference>
<proteinExistence type="predicted"/>
<gene>
    <name evidence="3" type="primary">AVEN_158246_1</name>
    <name evidence="3" type="ORF">CEXT_105311</name>
</gene>
<feature type="compositionally biased region" description="Basic and acidic residues" evidence="1">
    <location>
        <begin position="142"/>
        <end position="151"/>
    </location>
</feature>
<name>A0AAV4Y270_CAEEX</name>
<organism evidence="3 4">
    <name type="scientific">Caerostris extrusa</name>
    <name type="common">Bark spider</name>
    <name type="synonym">Caerostris bankana</name>
    <dbReference type="NCBI Taxonomy" id="172846"/>
    <lineage>
        <taxon>Eukaryota</taxon>
        <taxon>Metazoa</taxon>
        <taxon>Ecdysozoa</taxon>
        <taxon>Arthropoda</taxon>
        <taxon>Chelicerata</taxon>
        <taxon>Arachnida</taxon>
        <taxon>Araneae</taxon>
        <taxon>Araneomorphae</taxon>
        <taxon>Entelegynae</taxon>
        <taxon>Araneoidea</taxon>
        <taxon>Araneidae</taxon>
        <taxon>Caerostris</taxon>
    </lineage>
</organism>
<comment type="caution">
    <text evidence="3">The sequence shown here is derived from an EMBL/GenBank/DDBJ whole genome shotgun (WGS) entry which is preliminary data.</text>
</comment>
<accession>A0AAV4Y270</accession>
<feature type="region of interest" description="Disordered" evidence="1">
    <location>
        <begin position="128"/>
        <end position="151"/>
    </location>
</feature>
<dbReference type="AlphaFoldDB" id="A0AAV4Y270"/>